<proteinExistence type="predicted"/>
<evidence type="ECO:0000313" key="4">
    <source>
        <dbReference type="Proteomes" id="UP000295142"/>
    </source>
</evidence>
<dbReference type="AlphaFoldDB" id="A0A4R2KQR5"/>
<sequence>MTMTRRLIAPLLAAALALTPMAAAPARADGEDIAKALLGAVVLYGIAEGLDSRDRKDNRRVEQRHDDRRGWQDAHRGRTIPAQCIRTVQSRNGTRQFVPEACLRREGVRRLPDHCAVSISGPRRERDVYGLRCLQQSGFRVEGRRR</sequence>
<evidence type="ECO:0000313" key="3">
    <source>
        <dbReference type="EMBL" id="TCO73279.1"/>
    </source>
</evidence>
<keyword evidence="2" id="KW-0732">Signal</keyword>
<feature type="region of interest" description="Disordered" evidence="1">
    <location>
        <begin position="53"/>
        <end position="75"/>
    </location>
</feature>
<organism evidence="3 4">
    <name type="scientific">Rhodovulum euryhalinum</name>
    <dbReference type="NCBI Taxonomy" id="35805"/>
    <lineage>
        <taxon>Bacteria</taxon>
        <taxon>Pseudomonadati</taxon>
        <taxon>Pseudomonadota</taxon>
        <taxon>Alphaproteobacteria</taxon>
        <taxon>Rhodobacterales</taxon>
        <taxon>Paracoccaceae</taxon>
        <taxon>Rhodovulum</taxon>
    </lineage>
</organism>
<dbReference type="EMBL" id="SLWW01000002">
    <property type="protein sequence ID" value="TCO73279.1"/>
    <property type="molecule type" value="Genomic_DNA"/>
</dbReference>
<gene>
    <name evidence="3" type="ORF">EV655_10243</name>
</gene>
<evidence type="ECO:0000256" key="2">
    <source>
        <dbReference type="SAM" id="SignalP"/>
    </source>
</evidence>
<feature type="signal peptide" evidence="2">
    <location>
        <begin position="1"/>
        <end position="22"/>
    </location>
</feature>
<feature type="chain" id="PRO_5020808840" description="Surface antigen domain-containing protein" evidence="2">
    <location>
        <begin position="23"/>
        <end position="146"/>
    </location>
</feature>
<reference evidence="3 4" key="1">
    <citation type="submission" date="2019-03" db="EMBL/GenBank/DDBJ databases">
        <title>Genomic Encyclopedia of Type Strains, Phase IV (KMG-IV): sequencing the most valuable type-strain genomes for metagenomic binning, comparative biology and taxonomic classification.</title>
        <authorList>
            <person name="Goeker M."/>
        </authorList>
    </citation>
    <scope>NUCLEOTIDE SEQUENCE [LARGE SCALE GENOMIC DNA]</scope>
    <source>
        <strain evidence="3 4">DSM 4868</strain>
    </source>
</reference>
<evidence type="ECO:0000256" key="1">
    <source>
        <dbReference type="SAM" id="MobiDB-lite"/>
    </source>
</evidence>
<comment type="caution">
    <text evidence="3">The sequence shown here is derived from an EMBL/GenBank/DDBJ whole genome shotgun (WGS) entry which is preliminary data.</text>
</comment>
<evidence type="ECO:0008006" key="5">
    <source>
        <dbReference type="Google" id="ProtNLM"/>
    </source>
</evidence>
<name>A0A4R2KQR5_9RHOB</name>
<dbReference type="Proteomes" id="UP000295142">
    <property type="component" value="Unassembled WGS sequence"/>
</dbReference>
<keyword evidence="4" id="KW-1185">Reference proteome</keyword>
<protein>
    <recommendedName>
        <fullName evidence="5">Surface antigen domain-containing protein</fullName>
    </recommendedName>
</protein>
<accession>A0A4R2KQR5</accession>